<keyword evidence="1" id="KW-1133">Transmembrane helix</keyword>
<evidence type="ECO:0008006" key="4">
    <source>
        <dbReference type="Google" id="ProtNLM"/>
    </source>
</evidence>
<reference evidence="2 3" key="1">
    <citation type="submission" date="2018-06" db="EMBL/GenBank/DDBJ databases">
        <title>Extensive metabolic versatility and redundancy in microbially diverse, dynamic hydrothermal sediments.</title>
        <authorList>
            <person name="Dombrowski N."/>
            <person name="Teske A."/>
            <person name="Baker B.J."/>
        </authorList>
    </citation>
    <scope>NUCLEOTIDE SEQUENCE [LARGE SCALE GENOMIC DNA]</scope>
    <source>
        <strain evidence="2">B35_G9</strain>
    </source>
</reference>
<evidence type="ECO:0000313" key="2">
    <source>
        <dbReference type="EMBL" id="RKX67864.1"/>
    </source>
</evidence>
<gene>
    <name evidence="2" type="ORF">DRP44_01250</name>
</gene>
<evidence type="ECO:0000313" key="3">
    <source>
        <dbReference type="Proteomes" id="UP000282321"/>
    </source>
</evidence>
<feature type="transmembrane region" description="Helical" evidence="1">
    <location>
        <begin position="6"/>
        <end position="29"/>
    </location>
</feature>
<dbReference type="EMBL" id="QNBC01000008">
    <property type="protein sequence ID" value="RKX67864.1"/>
    <property type="molecule type" value="Genomic_DNA"/>
</dbReference>
<name>A0A660SAN7_UNCT6</name>
<accession>A0A660SAN7</accession>
<sequence length="67" mass="7950">MYIMVMVALLFFLAVFVLGFVTLVLIYNARTSSFSNKHREQHLKELDEQLKEGKITKEDYIELRKKL</sequence>
<keyword evidence="1" id="KW-0472">Membrane</keyword>
<protein>
    <recommendedName>
        <fullName evidence="4">SHOCT domain-containing protein</fullName>
    </recommendedName>
</protein>
<comment type="caution">
    <text evidence="2">The sequence shown here is derived from an EMBL/GenBank/DDBJ whole genome shotgun (WGS) entry which is preliminary data.</text>
</comment>
<keyword evidence="1" id="KW-0812">Transmembrane</keyword>
<organism evidence="2 3">
    <name type="scientific">candidate division TA06 bacterium</name>
    <dbReference type="NCBI Taxonomy" id="2250710"/>
    <lineage>
        <taxon>Bacteria</taxon>
        <taxon>Bacteria division TA06</taxon>
    </lineage>
</organism>
<dbReference type="AlphaFoldDB" id="A0A660SAN7"/>
<dbReference type="Proteomes" id="UP000282321">
    <property type="component" value="Unassembled WGS sequence"/>
</dbReference>
<evidence type="ECO:0000256" key="1">
    <source>
        <dbReference type="SAM" id="Phobius"/>
    </source>
</evidence>
<proteinExistence type="predicted"/>